<dbReference type="GO" id="GO:0008233">
    <property type="term" value="F:peptidase activity"/>
    <property type="evidence" value="ECO:0007669"/>
    <property type="project" value="UniProtKB-KW"/>
</dbReference>
<keyword evidence="3" id="KW-0645">Protease</keyword>
<dbReference type="NCBIfam" id="TIGR04178">
    <property type="entry name" value="exo_archaeo"/>
    <property type="match status" value="1"/>
</dbReference>
<feature type="transmembrane region" description="Helical" evidence="8">
    <location>
        <begin position="73"/>
        <end position="91"/>
    </location>
</feature>
<evidence type="ECO:0008006" key="10">
    <source>
        <dbReference type="Google" id="ProtNLM"/>
    </source>
</evidence>
<organism evidence="9">
    <name type="scientific">hydrothermal vent metagenome</name>
    <dbReference type="NCBI Taxonomy" id="652676"/>
    <lineage>
        <taxon>unclassified sequences</taxon>
        <taxon>metagenomes</taxon>
        <taxon>ecological metagenomes</taxon>
    </lineage>
</organism>
<evidence type="ECO:0000256" key="2">
    <source>
        <dbReference type="ARBA" id="ARBA00022475"/>
    </source>
</evidence>
<proteinExistence type="predicted"/>
<dbReference type="AlphaFoldDB" id="A0A1W1C2V6"/>
<keyword evidence="2" id="KW-1003">Cell membrane</keyword>
<feature type="transmembrane region" description="Helical" evidence="8">
    <location>
        <begin position="5"/>
        <end position="23"/>
    </location>
</feature>
<dbReference type="GO" id="GO:0006508">
    <property type="term" value="P:proteolysis"/>
    <property type="evidence" value="ECO:0007669"/>
    <property type="project" value="UniProtKB-KW"/>
</dbReference>
<keyword evidence="7 8" id="KW-0472">Membrane</keyword>
<feature type="transmembrane region" description="Helical" evidence="8">
    <location>
        <begin position="98"/>
        <end position="120"/>
    </location>
</feature>
<evidence type="ECO:0000256" key="7">
    <source>
        <dbReference type="ARBA" id="ARBA00023136"/>
    </source>
</evidence>
<evidence type="ECO:0000256" key="4">
    <source>
        <dbReference type="ARBA" id="ARBA00022692"/>
    </source>
</evidence>
<sequence>MKKFILLYWFNIALLFSIFYWDISPIANILNHIQTDFTTYLISLTLEEDLTKGYEIIINSHYSLVIEKACNGIVPYLFFLASIIAFPSTLSHKIKWGIIGYVIILSINIFRIWLVTQLVLEEVGNFSLAHDFIGNIMLIFTALLLFIVFVKTRKRINL</sequence>
<evidence type="ECO:0000256" key="8">
    <source>
        <dbReference type="SAM" id="Phobius"/>
    </source>
</evidence>
<name>A0A1W1C2V6_9ZZZZ</name>
<gene>
    <name evidence="9" type="ORF">MNB_SV-12-1022</name>
</gene>
<dbReference type="EMBL" id="FPHE01000095">
    <property type="protein sequence ID" value="SFV60180.1"/>
    <property type="molecule type" value="Genomic_DNA"/>
</dbReference>
<evidence type="ECO:0000256" key="3">
    <source>
        <dbReference type="ARBA" id="ARBA00022670"/>
    </source>
</evidence>
<keyword evidence="4 8" id="KW-0812">Transmembrane</keyword>
<evidence type="ECO:0000256" key="5">
    <source>
        <dbReference type="ARBA" id="ARBA00022801"/>
    </source>
</evidence>
<evidence type="ECO:0000313" key="9">
    <source>
        <dbReference type="EMBL" id="SFV60180.1"/>
    </source>
</evidence>
<dbReference type="GO" id="GO:0005886">
    <property type="term" value="C:plasma membrane"/>
    <property type="evidence" value="ECO:0007669"/>
    <property type="project" value="UniProtKB-SubCell"/>
</dbReference>
<evidence type="ECO:0000256" key="1">
    <source>
        <dbReference type="ARBA" id="ARBA00004651"/>
    </source>
</evidence>
<keyword evidence="6 8" id="KW-1133">Transmembrane helix</keyword>
<evidence type="ECO:0000256" key="6">
    <source>
        <dbReference type="ARBA" id="ARBA00022989"/>
    </source>
</evidence>
<accession>A0A1W1C2V6</accession>
<protein>
    <recommendedName>
        <fullName evidence="10">Exosortase/archaeosortase family protein</fullName>
    </recommendedName>
</protein>
<dbReference type="InterPro" id="IPR026392">
    <property type="entry name" value="Exo/Archaeosortase_dom"/>
</dbReference>
<reference evidence="9" key="1">
    <citation type="submission" date="2016-10" db="EMBL/GenBank/DDBJ databases">
        <authorList>
            <person name="de Groot N.N."/>
        </authorList>
    </citation>
    <scope>NUCLEOTIDE SEQUENCE</scope>
</reference>
<keyword evidence="5" id="KW-0378">Hydrolase</keyword>
<comment type="subcellular location">
    <subcellularLocation>
        <location evidence="1">Cell membrane</location>
        <topology evidence="1">Multi-pass membrane protein</topology>
    </subcellularLocation>
</comment>
<feature type="transmembrane region" description="Helical" evidence="8">
    <location>
        <begin position="132"/>
        <end position="150"/>
    </location>
</feature>